<comment type="caution">
    <text evidence="1">The sequence shown here is derived from an EMBL/GenBank/DDBJ whole genome shotgun (WGS) entry which is preliminary data.</text>
</comment>
<name>A0ABN3NS50_9ACTN</name>
<dbReference type="RefSeq" id="WP_344174688.1">
    <property type="nucleotide sequence ID" value="NZ_BAAARY010000048.1"/>
</dbReference>
<proteinExistence type="predicted"/>
<organism evidence="1 2">
    <name type="scientific">Pilimelia columellifera subsp. columellifera</name>
    <dbReference type="NCBI Taxonomy" id="706583"/>
    <lineage>
        <taxon>Bacteria</taxon>
        <taxon>Bacillati</taxon>
        <taxon>Actinomycetota</taxon>
        <taxon>Actinomycetes</taxon>
        <taxon>Micromonosporales</taxon>
        <taxon>Micromonosporaceae</taxon>
        <taxon>Pilimelia</taxon>
    </lineage>
</organism>
<evidence type="ECO:0008006" key="3">
    <source>
        <dbReference type="Google" id="ProtNLM"/>
    </source>
</evidence>
<evidence type="ECO:0000313" key="1">
    <source>
        <dbReference type="EMBL" id="GAA2533338.1"/>
    </source>
</evidence>
<protein>
    <recommendedName>
        <fullName evidence="3">DUF1963 domain-containing protein</fullName>
    </recommendedName>
</protein>
<dbReference type="SUPFAM" id="SSF103032">
    <property type="entry name" value="Hypothetical protein YwqG"/>
    <property type="match status" value="1"/>
</dbReference>
<sequence length="128" mass="14014">MFMSEGEDYVDATWESESGENAVIIQPGGAVPSFVTVAHLSDAFHYCRDVLVPVDEPDQDVEPDEDEGGPWEFLGGEPVWLQGDETPGPGWRLVAQLEDHGHNFGDAGIGYVFVSPDGDEGRFLWQCS</sequence>
<dbReference type="EMBL" id="BAAARY010000048">
    <property type="protein sequence ID" value="GAA2533338.1"/>
    <property type="molecule type" value="Genomic_DNA"/>
</dbReference>
<dbReference type="Gene3D" id="2.30.320.10">
    <property type="entry name" value="YwqG-like"/>
    <property type="match status" value="1"/>
</dbReference>
<evidence type="ECO:0000313" key="2">
    <source>
        <dbReference type="Proteomes" id="UP001499978"/>
    </source>
</evidence>
<gene>
    <name evidence="1" type="ORF">GCM10010201_36030</name>
</gene>
<accession>A0ABN3NS50</accession>
<dbReference type="Proteomes" id="UP001499978">
    <property type="component" value="Unassembled WGS sequence"/>
</dbReference>
<keyword evidence="2" id="KW-1185">Reference proteome</keyword>
<reference evidence="1 2" key="1">
    <citation type="journal article" date="2019" name="Int. J. Syst. Evol. Microbiol.">
        <title>The Global Catalogue of Microorganisms (GCM) 10K type strain sequencing project: providing services to taxonomists for standard genome sequencing and annotation.</title>
        <authorList>
            <consortium name="The Broad Institute Genomics Platform"/>
            <consortium name="The Broad Institute Genome Sequencing Center for Infectious Disease"/>
            <person name="Wu L."/>
            <person name="Ma J."/>
        </authorList>
    </citation>
    <scope>NUCLEOTIDE SEQUENCE [LARGE SCALE GENOMIC DNA]</scope>
    <source>
        <strain evidence="1 2">JCM 3367</strain>
    </source>
</reference>
<dbReference type="InterPro" id="IPR035948">
    <property type="entry name" value="YwqG-like_sf"/>
</dbReference>